<comment type="caution">
    <text evidence="2">The sequence shown here is derived from an EMBL/GenBank/DDBJ whole genome shotgun (WGS) entry which is preliminary data.</text>
</comment>
<name>A0AAD5FG40_SILAS</name>
<proteinExistence type="predicted"/>
<evidence type="ECO:0000313" key="3">
    <source>
        <dbReference type="Proteomes" id="UP001205998"/>
    </source>
</evidence>
<feature type="compositionally biased region" description="Pro residues" evidence="1">
    <location>
        <begin position="112"/>
        <end position="122"/>
    </location>
</feature>
<feature type="compositionally biased region" description="Low complexity" evidence="1">
    <location>
        <begin position="100"/>
        <end position="111"/>
    </location>
</feature>
<dbReference type="Proteomes" id="UP001205998">
    <property type="component" value="Unassembled WGS sequence"/>
</dbReference>
<keyword evidence="3" id="KW-1185">Reference proteome</keyword>
<evidence type="ECO:0000313" key="2">
    <source>
        <dbReference type="EMBL" id="KAI5614127.1"/>
    </source>
</evidence>
<sequence>MPWCKTTKRKSYATCPYPRAHLPPYHHFQISRLLDDLDNYLVTPTEDPVLPDTSSASHTFPLTMDEGTQTDPVVILPAGSAPDEPDTDAGPNSRPPSPSPFQASPSYSPTSPRSPSPGPPSPASVIIIDPNQGPMIDPNLVPPDDLFEVPFPYRFLESTGSYLPVCNCFPLSTCPHTDYSGSNE</sequence>
<reference evidence="2" key="1">
    <citation type="submission" date="2018-07" db="EMBL/GenBank/DDBJ databases">
        <title>Comparative genomics of catfishes provides insights into carnivory and benthic adaptation.</title>
        <authorList>
            <person name="Zhang Y."/>
            <person name="Wang D."/>
            <person name="Peng Z."/>
            <person name="Zheng S."/>
            <person name="Shao F."/>
            <person name="Tao W."/>
        </authorList>
    </citation>
    <scope>NUCLEOTIDE SEQUENCE</scope>
    <source>
        <strain evidence="2">Chongqing</strain>
    </source>
</reference>
<dbReference type="EMBL" id="MU559653">
    <property type="protein sequence ID" value="KAI5614127.1"/>
    <property type="molecule type" value="Genomic_DNA"/>
</dbReference>
<organism evidence="2 3">
    <name type="scientific">Silurus asotus</name>
    <name type="common">Amur catfish</name>
    <name type="synonym">Parasilurus asotus</name>
    <dbReference type="NCBI Taxonomy" id="30991"/>
    <lineage>
        <taxon>Eukaryota</taxon>
        <taxon>Metazoa</taxon>
        <taxon>Chordata</taxon>
        <taxon>Craniata</taxon>
        <taxon>Vertebrata</taxon>
        <taxon>Euteleostomi</taxon>
        <taxon>Actinopterygii</taxon>
        <taxon>Neopterygii</taxon>
        <taxon>Teleostei</taxon>
        <taxon>Ostariophysi</taxon>
        <taxon>Siluriformes</taxon>
        <taxon>Siluridae</taxon>
        <taxon>Silurus</taxon>
    </lineage>
</organism>
<evidence type="ECO:0000256" key="1">
    <source>
        <dbReference type="SAM" id="MobiDB-lite"/>
    </source>
</evidence>
<dbReference type="AlphaFoldDB" id="A0AAD5FG40"/>
<feature type="region of interest" description="Disordered" evidence="1">
    <location>
        <begin position="45"/>
        <end position="139"/>
    </location>
</feature>
<feature type="compositionally biased region" description="Polar residues" evidence="1">
    <location>
        <begin position="52"/>
        <end position="71"/>
    </location>
</feature>
<protein>
    <submittedName>
        <fullName evidence="2">Uncharacterized protein</fullName>
    </submittedName>
</protein>
<gene>
    <name evidence="2" type="ORF">C0J50_3848</name>
</gene>
<accession>A0AAD5FG40</accession>